<dbReference type="InterPro" id="IPR009057">
    <property type="entry name" value="Homeodomain-like_sf"/>
</dbReference>
<dbReference type="SUPFAM" id="SSF46689">
    <property type="entry name" value="Homeodomain-like"/>
    <property type="match status" value="1"/>
</dbReference>
<reference evidence="3" key="1">
    <citation type="journal article" date="2019" name="Int. J. Syst. Evol. Microbiol.">
        <title>The Global Catalogue of Microorganisms (GCM) 10K type strain sequencing project: providing services to taxonomists for standard genome sequencing and annotation.</title>
        <authorList>
            <consortium name="The Broad Institute Genomics Platform"/>
            <consortium name="The Broad Institute Genome Sequencing Center for Infectious Disease"/>
            <person name="Wu L."/>
            <person name="Ma J."/>
        </authorList>
    </citation>
    <scope>NUCLEOTIDE SEQUENCE [LARGE SCALE GENOMIC DNA]</scope>
    <source>
        <strain evidence="3">CCM 8933</strain>
    </source>
</reference>
<keyword evidence="3" id="KW-1185">Reference proteome</keyword>
<evidence type="ECO:0000313" key="3">
    <source>
        <dbReference type="Proteomes" id="UP001596282"/>
    </source>
</evidence>
<dbReference type="EMBL" id="JBHSSC010000020">
    <property type="protein sequence ID" value="MFC6180923.1"/>
    <property type="molecule type" value="Genomic_DNA"/>
</dbReference>
<dbReference type="PANTHER" id="PTHR33795:SF1">
    <property type="entry name" value="INSERTION ELEMENT IS150 PROTEIN INSJ"/>
    <property type="match status" value="1"/>
</dbReference>
<dbReference type="InterPro" id="IPR052057">
    <property type="entry name" value="IS150/IS1296_orfA-like"/>
</dbReference>
<dbReference type="Proteomes" id="UP001596282">
    <property type="component" value="Unassembled WGS sequence"/>
</dbReference>
<comment type="caution">
    <text evidence="2">The sequence shown here is derived from an EMBL/GenBank/DDBJ whole genome shotgun (WGS) entry which is preliminary data.</text>
</comment>
<organism evidence="2 3">
    <name type="scientific">Lactiplantibacillus daowaiensis</name>
    <dbReference type="NCBI Taxonomy" id="2559918"/>
    <lineage>
        <taxon>Bacteria</taxon>
        <taxon>Bacillati</taxon>
        <taxon>Bacillota</taxon>
        <taxon>Bacilli</taxon>
        <taxon>Lactobacillales</taxon>
        <taxon>Lactobacillaceae</taxon>
        <taxon>Lactiplantibacillus</taxon>
    </lineage>
</organism>
<evidence type="ECO:0000313" key="2">
    <source>
        <dbReference type="EMBL" id="MFC6180923.1"/>
    </source>
</evidence>
<feature type="region of interest" description="Disordered" evidence="1">
    <location>
        <begin position="30"/>
        <end position="53"/>
    </location>
</feature>
<accession>A0ABW1RZM6</accession>
<sequence>LHFNLSSPSTIWQWQRKFDLEGLSRLNRVRGNPKTMSKHKKVTKHTTAQIQARHDKDELKQLKQENKMLRIENEFLKKLDALDHEKSAHEKP</sequence>
<proteinExistence type="predicted"/>
<dbReference type="PANTHER" id="PTHR33795">
    <property type="entry name" value="INSERTION ELEMENT IS150 PROTEIN INSJ"/>
    <property type="match status" value="1"/>
</dbReference>
<evidence type="ECO:0000256" key="1">
    <source>
        <dbReference type="SAM" id="MobiDB-lite"/>
    </source>
</evidence>
<feature type="non-terminal residue" evidence="2">
    <location>
        <position position="1"/>
    </location>
</feature>
<gene>
    <name evidence="2" type="ORF">ACFP5Y_06805</name>
</gene>
<protein>
    <submittedName>
        <fullName evidence="2">Helix-turn-helix domain-containing protein</fullName>
    </submittedName>
</protein>
<name>A0ABW1RZM6_9LACO</name>